<name>A0A1G7LSI7_9BACT</name>
<dbReference type="OrthoDB" id="1492551at2"/>
<reference evidence="3" key="1">
    <citation type="submission" date="2016-10" db="EMBL/GenBank/DDBJ databases">
        <authorList>
            <person name="Varghese N."/>
            <person name="Submissions S."/>
        </authorList>
    </citation>
    <scope>NUCLEOTIDE SEQUENCE [LARGE SCALE GENOMIC DNA]</scope>
    <source>
        <strain evidence="3">DSM 25329</strain>
    </source>
</reference>
<evidence type="ECO:0000256" key="1">
    <source>
        <dbReference type="SAM" id="SignalP"/>
    </source>
</evidence>
<evidence type="ECO:0000313" key="2">
    <source>
        <dbReference type="EMBL" id="SDF52455.1"/>
    </source>
</evidence>
<organism evidence="2 3">
    <name type="scientific">Dyadobacter soli</name>
    <dbReference type="NCBI Taxonomy" id="659014"/>
    <lineage>
        <taxon>Bacteria</taxon>
        <taxon>Pseudomonadati</taxon>
        <taxon>Bacteroidota</taxon>
        <taxon>Cytophagia</taxon>
        <taxon>Cytophagales</taxon>
        <taxon>Spirosomataceae</taxon>
        <taxon>Dyadobacter</taxon>
    </lineage>
</organism>
<dbReference type="AlphaFoldDB" id="A0A1G7LSI7"/>
<keyword evidence="1" id="KW-0732">Signal</keyword>
<gene>
    <name evidence="2" type="ORF">SAMN04487996_11167</name>
</gene>
<dbReference type="RefSeq" id="WP_090153323.1">
    <property type="nucleotide sequence ID" value="NZ_FNAN01000011.1"/>
</dbReference>
<keyword evidence="3" id="KW-1185">Reference proteome</keyword>
<accession>A0A1G7LSI7</accession>
<evidence type="ECO:0008006" key="4">
    <source>
        <dbReference type="Google" id="ProtNLM"/>
    </source>
</evidence>
<sequence length="299" mass="33154">MKMYFKSIRKLSLLALLAWALGDLPAYAQGKLQVATKRIEKTVSAPSVRTLYISAEKADIEIVTWDNSDIAVIMELSARHPDRATATQDLSKLQYIADRNGKDYFLRNYIVLKDGESKPVSNLKARYTIHLPPSCAVDLKNSFGTITLRGLTNQLNLKADFCTTNLTGLSGKGALQTSFGELSGQELAGTFTFESDHTNVRLERIAGAVRVDAAYGNVEIYPTVGLTSLGIHSKKAEVTLLAKNWQHFDYTINGAYATMKLPNGFKWKRNTADFKEAFFSRNQLASVDINAEFGRVTIK</sequence>
<feature type="chain" id="PRO_5011500729" description="Adhesin domain-containing protein" evidence="1">
    <location>
        <begin position="29"/>
        <end position="299"/>
    </location>
</feature>
<protein>
    <recommendedName>
        <fullName evidence="4">Adhesin domain-containing protein</fullName>
    </recommendedName>
</protein>
<dbReference type="STRING" id="659014.SAMN04487996_11167"/>
<dbReference type="EMBL" id="FNAN01000011">
    <property type="protein sequence ID" value="SDF52455.1"/>
    <property type="molecule type" value="Genomic_DNA"/>
</dbReference>
<dbReference type="Proteomes" id="UP000198748">
    <property type="component" value="Unassembled WGS sequence"/>
</dbReference>
<evidence type="ECO:0000313" key="3">
    <source>
        <dbReference type="Proteomes" id="UP000198748"/>
    </source>
</evidence>
<feature type="signal peptide" evidence="1">
    <location>
        <begin position="1"/>
        <end position="28"/>
    </location>
</feature>
<proteinExistence type="predicted"/>